<dbReference type="PANTHER" id="PTHR24223">
    <property type="entry name" value="ATP-BINDING CASSETTE SUB-FAMILY C"/>
    <property type="match status" value="1"/>
</dbReference>
<dbReference type="SUPFAM" id="SSF90123">
    <property type="entry name" value="ABC transporter transmembrane region"/>
    <property type="match status" value="1"/>
</dbReference>
<dbReference type="InterPro" id="IPR027417">
    <property type="entry name" value="P-loop_NTPase"/>
</dbReference>
<evidence type="ECO:0000256" key="5">
    <source>
        <dbReference type="ARBA" id="ARBA00022840"/>
    </source>
</evidence>
<dbReference type="EMBL" id="DF237789">
    <property type="protein sequence ID" value="GAQ91725.1"/>
    <property type="molecule type" value="Genomic_DNA"/>
</dbReference>
<comment type="subcellular location">
    <subcellularLocation>
        <location evidence="1">Endomembrane system</location>
        <topology evidence="1">Multi-pass membrane protein</topology>
    </subcellularLocation>
</comment>
<keyword evidence="2" id="KW-0812">Transmembrane</keyword>
<keyword evidence="6" id="KW-1133">Transmembrane helix</keyword>
<protein>
    <submittedName>
        <fullName evidence="8">ATP-binding cassette subfamily C (CFTR/MRP) member 1</fullName>
    </submittedName>
</protein>
<evidence type="ECO:0000313" key="9">
    <source>
        <dbReference type="Proteomes" id="UP000054558"/>
    </source>
</evidence>
<dbReference type="AlphaFoldDB" id="A0A1Y1ILH0"/>
<dbReference type="InterPro" id="IPR017871">
    <property type="entry name" value="ABC_transporter-like_CS"/>
</dbReference>
<evidence type="ECO:0000256" key="1">
    <source>
        <dbReference type="ARBA" id="ARBA00004127"/>
    </source>
</evidence>
<evidence type="ECO:0000256" key="4">
    <source>
        <dbReference type="ARBA" id="ARBA00022741"/>
    </source>
</evidence>
<name>A0A1Y1ILH0_KLENI</name>
<dbReference type="OrthoDB" id="6500128at2759"/>
<dbReference type="PROSITE" id="PS00211">
    <property type="entry name" value="ABC_TRANSPORTER_1"/>
    <property type="match status" value="1"/>
</dbReference>
<evidence type="ECO:0000256" key="7">
    <source>
        <dbReference type="ARBA" id="ARBA00023136"/>
    </source>
</evidence>
<accession>A0A1Y1ILH0</accession>
<evidence type="ECO:0000256" key="2">
    <source>
        <dbReference type="ARBA" id="ARBA00022692"/>
    </source>
</evidence>
<dbReference type="OMA" id="IRARITM"/>
<evidence type="ECO:0000256" key="6">
    <source>
        <dbReference type="ARBA" id="ARBA00022989"/>
    </source>
</evidence>
<dbReference type="GO" id="GO:0012505">
    <property type="term" value="C:endomembrane system"/>
    <property type="evidence" value="ECO:0007669"/>
    <property type="project" value="UniProtKB-SubCell"/>
</dbReference>
<evidence type="ECO:0000313" key="8">
    <source>
        <dbReference type="EMBL" id="GAQ91725.1"/>
    </source>
</evidence>
<organism evidence="8 9">
    <name type="scientific">Klebsormidium nitens</name>
    <name type="common">Green alga</name>
    <name type="synonym">Ulothrix nitens</name>
    <dbReference type="NCBI Taxonomy" id="105231"/>
    <lineage>
        <taxon>Eukaryota</taxon>
        <taxon>Viridiplantae</taxon>
        <taxon>Streptophyta</taxon>
        <taxon>Klebsormidiophyceae</taxon>
        <taxon>Klebsormidiales</taxon>
        <taxon>Klebsormidiaceae</taxon>
        <taxon>Klebsormidium</taxon>
    </lineage>
</organism>
<dbReference type="STRING" id="105231.A0A1Y1ILH0"/>
<dbReference type="Proteomes" id="UP000054558">
    <property type="component" value="Unassembled WGS sequence"/>
</dbReference>
<keyword evidence="7" id="KW-0472">Membrane</keyword>
<proteinExistence type="predicted"/>
<dbReference type="Gene3D" id="3.40.50.300">
    <property type="entry name" value="P-loop containing nucleotide triphosphate hydrolases"/>
    <property type="match status" value="2"/>
</dbReference>
<reference evidence="8 9" key="1">
    <citation type="journal article" date="2014" name="Nat. Commun.">
        <title>Klebsormidium flaccidum genome reveals primary factors for plant terrestrial adaptation.</title>
        <authorList>
            <person name="Hori K."/>
            <person name="Maruyama F."/>
            <person name="Fujisawa T."/>
            <person name="Togashi T."/>
            <person name="Yamamoto N."/>
            <person name="Seo M."/>
            <person name="Sato S."/>
            <person name="Yamada T."/>
            <person name="Mori H."/>
            <person name="Tajima N."/>
            <person name="Moriyama T."/>
            <person name="Ikeuchi M."/>
            <person name="Watanabe M."/>
            <person name="Wada H."/>
            <person name="Kobayashi K."/>
            <person name="Saito M."/>
            <person name="Masuda T."/>
            <person name="Sasaki-Sekimoto Y."/>
            <person name="Mashiguchi K."/>
            <person name="Awai K."/>
            <person name="Shimojima M."/>
            <person name="Masuda S."/>
            <person name="Iwai M."/>
            <person name="Nobusawa T."/>
            <person name="Narise T."/>
            <person name="Kondo S."/>
            <person name="Saito H."/>
            <person name="Sato R."/>
            <person name="Murakawa M."/>
            <person name="Ihara Y."/>
            <person name="Oshima-Yamada Y."/>
            <person name="Ohtaka K."/>
            <person name="Satoh M."/>
            <person name="Sonobe K."/>
            <person name="Ishii M."/>
            <person name="Ohtani R."/>
            <person name="Kanamori-Sato M."/>
            <person name="Honoki R."/>
            <person name="Miyazaki D."/>
            <person name="Mochizuki H."/>
            <person name="Umetsu J."/>
            <person name="Higashi K."/>
            <person name="Shibata D."/>
            <person name="Kamiya Y."/>
            <person name="Sato N."/>
            <person name="Nakamura Y."/>
            <person name="Tabata S."/>
            <person name="Ida S."/>
            <person name="Kurokawa K."/>
            <person name="Ohta H."/>
        </authorList>
    </citation>
    <scope>NUCLEOTIDE SEQUENCE [LARGE SCALE GENOMIC DNA]</scope>
    <source>
        <strain evidence="8 9">NIES-2285</strain>
    </source>
</reference>
<gene>
    <name evidence="8" type="ORF">KFL_008400030</name>
</gene>
<sequence length="379" mass="40661">MMHLSQEVGELSLSPGPQDEVRAFGEVSRFVADGKARAAGFLAAMFSAWAANQFVTFWMDAMGAAMMLGARFLAIVETERGNLRPEMAALSITYAAEFAELLMWSVRQWTELEVAMVAVERVLDYTALPSETWDGRPRIPLPATVQSLETGVPGARFVPGAQPPATWPEHGRLEFQDVWLVYEVRAKGAVKATGGQKVPGRTRDGDGEKPGKAALRGVTFAALAVVPQEPVLFSGSLRSNLDPRGVRLDRETWAALEALALRKTVAAKEKKLEEEAGGALSLGERQLLCVACALLQSATALANLEGEESGGGTPRAFEGAPGGGFYLGTVLYIAHKLSTVLQCDRVIVLDQGRIVEMDSPAVLMAREGSRFAAMVETVG</sequence>
<dbReference type="InterPro" id="IPR036640">
    <property type="entry name" value="ABC1_TM_sf"/>
</dbReference>
<dbReference type="GO" id="GO:0016020">
    <property type="term" value="C:membrane"/>
    <property type="evidence" value="ECO:0007669"/>
    <property type="project" value="InterPro"/>
</dbReference>
<evidence type="ECO:0000256" key="3">
    <source>
        <dbReference type="ARBA" id="ARBA00022737"/>
    </source>
</evidence>
<dbReference type="PANTHER" id="PTHR24223:SF443">
    <property type="entry name" value="MULTIDRUG-RESISTANCE LIKE PROTEIN 1, ISOFORM I"/>
    <property type="match status" value="1"/>
</dbReference>
<dbReference type="InterPro" id="IPR050173">
    <property type="entry name" value="ABC_transporter_C-like"/>
</dbReference>
<dbReference type="SUPFAM" id="SSF52540">
    <property type="entry name" value="P-loop containing nucleoside triphosphate hydrolases"/>
    <property type="match status" value="1"/>
</dbReference>
<dbReference type="GO" id="GO:0005524">
    <property type="term" value="F:ATP binding"/>
    <property type="evidence" value="ECO:0007669"/>
    <property type="project" value="UniProtKB-KW"/>
</dbReference>
<keyword evidence="4" id="KW-0547">Nucleotide-binding</keyword>
<keyword evidence="5 8" id="KW-0067">ATP-binding</keyword>
<dbReference type="Gene3D" id="1.20.1560.10">
    <property type="entry name" value="ABC transporter type 1, transmembrane domain"/>
    <property type="match status" value="1"/>
</dbReference>
<keyword evidence="3" id="KW-0677">Repeat</keyword>
<keyword evidence="9" id="KW-1185">Reference proteome</keyword>
<dbReference type="GO" id="GO:0016887">
    <property type="term" value="F:ATP hydrolysis activity"/>
    <property type="evidence" value="ECO:0007669"/>
    <property type="project" value="InterPro"/>
</dbReference>